<dbReference type="RefSeq" id="XP_013177966.1">
    <property type="nucleotide sequence ID" value="XM_013322512.1"/>
</dbReference>
<organism evidence="2">
    <name type="scientific">Papilio xuthus</name>
    <name type="common">Asian swallowtail butterfly</name>
    <dbReference type="NCBI Taxonomy" id="66420"/>
    <lineage>
        <taxon>Eukaryota</taxon>
        <taxon>Metazoa</taxon>
        <taxon>Ecdysozoa</taxon>
        <taxon>Arthropoda</taxon>
        <taxon>Hexapoda</taxon>
        <taxon>Insecta</taxon>
        <taxon>Pterygota</taxon>
        <taxon>Neoptera</taxon>
        <taxon>Endopterygota</taxon>
        <taxon>Lepidoptera</taxon>
        <taxon>Glossata</taxon>
        <taxon>Ditrysia</taxon>
        <taxon>Papilionoidea</taxon>
        <taxon>Papilionidae</taxon>
        <taxon>Papilioninae</taxon>
        <taxon>Papilio</taxon>
    </lineage>
</organism>
<protein>
    <submittedName>
        <fullName evidence="2">Uncharacterized protein LOC106125352</fullName>
    </submittedName>
</protein>
<dbReference type="Proteomes" id="UP000694872">
    <property type="component" value="Unplaced"/>
</dbReference>
<proteinExistence type="predicted"/>
<dbReference type="AlphaFoldDB" id="A0AAJ6ZRP7"/>
<feature type="compositionally biased region" description="Basic and acidic residues" evidence="1">
    <location>
        <begin position="532"/>
        <end position="544"/>
    </location>
</feature>
<gene>
    <name evidence="2" type="primary">LOC106125352</name>
</gene>
<sequence>MKPPSDTFICPRKSISFCPRKLDSKTQIKTIYPQQFKIYNVCSPCVLQPKETKLLQKLLKSRAVYDETRNQVCESLTSIDGKCVKNLSPCEAQKIKAIVQFINTVDKGAVLLPVKDRKQICCNEKTSCSRPCSRERSIQACEPCAEVTPEKPRKQTNVFIKRVVKKCCNRTTCVQVEAIESVDDDSRSAKGKSSCDTKDMMKCFPLEKELLNSLPKECRKVVKSCTKLDCTKGNDLKMPCIARCCIKKKLCDDKPLVQVKSSKNIGCQKETTCRKASQAKISLFKKGTHTDPFPKGGCCAKVKAKLKPKPCMSTRSLNSIIKSREKICGKQCPKKIVLKKCDVCKCNKKTQTKKVAKKDVKQNAKGKSAKKNASCIKLNVEDKKKDNTTAIVCVKMIKDERNPNCIRTKSETFRFGTYVDKSRPACPIAVYKCRKNNTKPKCRSQSCNTLEENQYTCVPAKVKKSKKGKCPGEKSGTCPGKQKLECPAKEKPDKKCCTAKKHETCPAKPPKCQVVRIGSNFSFHIEFYKNRTKERRPAKSDKKSCKNKGSSTKCDPSPCKANKVKTVATATKPMCCSVCYCIKKFPQKSKPKPPKPPAPSFNPTCCSVCYCIKPNPGKRKPKSSCLNPKPTCCSVSYSVKAKPRRWRSKPACPNFEKSSTVCLNYSDNCLKAYSQENIVNNCCYEKNIKYQCRVLQAYTLKNIFKRNRHNQIAKDFVRKYIDKDIHPVLLQKNSRVETSCSVCSPKPKTFFRTVCSPFFQIVEPLNSPIVNRLYQFCLRLYFCFTLQINSIASKFCQMEQLFDSDLKVTVKETKNVIYETAINLLRIFILTFINY</sequence>
<dbReference type="GeneID" id="106125352"/>
<reference evidence="2" key="1">
    <citation type="submission" date="2025-08" db="UniProtKB">
        <authorList>
            <consortium name="RefSeq"/>
        </authorList>
    </citation>
    <scope>IDENTIFICATION</scope>
</reference>
<name>A0AAJ6ZRP7_PAPXU</name>
<evidence type="ECO:0000256" key="1">
    <source>
        <dbReference type="SAM" id="MobiDB-lite"/>
    </source>
</evidence>
<evidence type="ECO:0000313" key="2">
    <source>
        <dbReference type="RefSeq" id="XP_013177966.1"/>
    </source>
</evidence>
<feature type="region of interest" description="Disordered" evidence="1">
    <location>
        <begin position="532"/>
        <end position="557"/>
    </location>
</feature>
<accession>A0AAJ6ZRP7</accession>
<dbReference type="KEGG" id="pxu:106125352"/>